<comment type="similarity">
    <text evidence="3">Belongs to the PMEI family.</text>
</comment>
<proteinExistence type="inferred from homology"/>
<dbReference type="InterPro" id="IPR006501">
    <property type="entry name" value="Pectinesterase_inhib_dom"/>
</dbReference>
<dbReference type="STRING" id="33114.A0A2G2XAI1"/>
<organism evidence="6 7">
    <name type="scientific">Capsicum baccatum</name>
    <name type="common">Peruvian pepper</name>
    <dbReference type="NCBI Taxonomy" id="33114"/>
    <lineage>
        <taxon>Eukaryota</taxon>
        <taxon>Viridiplantae</taxon>
        <taxon>Streptophyta</taxon>
        <taxon>Embryophyta</taxon>
        <taxon>Tracheophyta</taxon>
        <taxon>Spermatophyta</taxon>
        <taxon>Magnoliopsida</taxon>
        <taxon>eudicotyledons</taxon>
        <taxon>Gunneridae</taxon>
        <taxon>Pentapetalae</taxon>
        <taxon>asterids</taxon>
        <taxon>lamiids</taxon>
        <taxon>Solanales</taxon>
        <taxon>Solanaceae</taxon>
        <taxon>Solanoideae</taxon>
        <taxon>Capsiceae</taxon>
        <taxon>Capsicum</taxon>
    </lineage>
</organism>
<dbReference type="SMART" id="SM00856">
    <property type="entry name" value="PMEI"/>
    <property type="match status" value="2"/>
</dbReference>
<sequence length="408" mass="45418">MALGASFRAPQTNSTQYLRPPNNNNNRYQVQDVSFCLSTFKRILPNHPYVPEEVTRAAISQALTNALNNHAFIAMNKARAIDKAIMDTYILCDTDYGSLIKELQNSVQSLAKKDYNTLENALSKCPTLVSECQNALGDKTSSEIQFLPTHPYDPEEVTRTAISLSLQYANYNHDFIIKAKAEAKDRLTQDLYAICDTGYGLLISELHDSIQSLANKDYSGLENSLSKCPRFVSDCQNALGDMTTPQILDESKKQADIVSMSIIAEGICRQVQDFNFCFNTFKQLLPDHPYVPEEVTRVAILQSIRNAKDNHAFILGSLAKATDKTVRDLYSICDTAYGLLVNELNVATQALPPKDFNGLENALTKCPKFVNDCQNVLGSNTTPEMLDRGRKQLNLVNMANIAEGLIQH</sequence>
<dbReference type="OrthoDB" id="1094948at2759"/>
<protein>
    <recommendedName>
        <fullName evidence="5">Pectinesterase inhibitor domain-containing protein</fullName>
    </recommendedName>
</protein>
<dbReference type="PANTHER" id="PTHR36710:SF1">
    <property type="entry name" value="F14J9.2 PROTEIN"/>
    <property type="match status" value="1"/>
</dbReference>
<keyword evidence="7" id="KW-1185">Reference proteome</keyword>
<dbReference type="EMBL" id="MLFT02000003">
    <property type="protein sequence ID" value="PHT54488.1"/>
    <property type="molecule type" value="Genomic_DNA"/>
</dbReference>
<dbReference type="InterPro" id="IPR035513">
    <property type="entry name" value="Invertase/methylesterase_inhib"/>
</dbReference>
<feature type="domain" description="Pectinesterase inhibitor" evidence="5">
    <location>
        <begin position="258"/>
        <end position="405"/>
    </location>
</feature>
<dbReference type="GO" id="GO:0004857">
    <property type="term" value="F:enzyme inhibitor activity"/>
    <property type="evidence" value="ECO:0007669"/>
    <property type="project" value="InterPro"/>
</dbReference>
<accession>A0A2G2XAI1</accession>
<dbReference type="Gene3D" id="1.20.140.40">
    <property type="entry name" value="Invertase/pectin methylesterase inhibitor family protein"/>
    <property type="match status" value="3"/>
</dbReference>
<dbReference type="PANTHER" id="PTHR36710">
    <property type="entry name" value="PECTINESTERASE INHIBITOR-LIKE"/>
    <property type="match status" value="1"/>
</dbReference>
<keyword evidence="1" id="KW-0732">Signal</keyword>
<keyword evidence="2" id="KW-1015">Disulfide bond</keyword>
<evidence type="ECO:0000313" key="6">
    <source>
        <dbReference type="EMBL" id="PHT54488.1"/>
    </source>
</evidence>
<reference evidence="6 7" key="1">
    <citation type="journal article" date="2017" name="Genome Biol.">
        <title>New reference genome sequences of hot pepper reveal the massive evolution of plant disease-resistance genes by retroduplication.</title>
        <authorList>
            <person name="Kim S."/>
            <person name="Park J."/>
            <person name="Yeom S.I."/>
            <person name="Kim Y.M."/>
            <person name="Seo E."/>
            <person name="Kim K.T."/>
            <person name="Kim M.S."/>
            <person name="Lee J.M."/>
            <person name="Cheong K."/>
            <person name="Shin H.S."/>
            <person name="Kim S.B."/>
            <person name="Han K."/>
            <person name="Lee J."/>
            <person name="Park M."/>
            <person name="Lee H.A."/>
            <person name="Lee H.Y."/>
            <person name="Lee Y."/>
            <person name="Oh S."/>
            <person name="Lee J.H."/>
            <person name="Choi E."/>
            <person name="Choi E."/>
            <person name="Lee S.E."/>
            <person name="Jeon J."/>
            <person name="Kim H."/>
            <person name="Choi G."/>
            <person name="Song H."/>
            <person name="Lee J."/>
            <person name="Lee S.C."/>
            <person name="Kwon J.K."/>
            <person name="Lee H.Y."/>
            <person name="Koo N."/>
            <person name="Hong Y."/>
            <person name="Kim R.W."/>
            <person name="Kang W.H."/>
            <person name="Huh J.H."/>
            <person name="Kang B.C."/>
            <person name="Yang T.J."/>
            <person name="Lee Y.H."/>
            <person name="Bennetzen J.L."/>
            <person name="Choi D."/>
        </authorList>
    </citation>
    <scope>NUCLEOTIDE SEQUENCE [LARGE SCALE GENOMIC DNA]</scope>
    <source>
        <strain evidence="7">cv. PBC81</strain>
    </source>
</reference>
<dbReference type="InterPro" id="IPR052421">
    <property type="entry name" value="PCW_Enzyme_Inhibitor"/>
</dbReference>
<reference evidence="7" key="2">
    <citation type="journal article" date="2017" name="J. Anim. Genet.">
        <title>Multiple reference genome sequences of hot pepper reveal the massive evolution of plant disease resistance genes by retroduplication.</title>
        <authorList>
            <person name="Kim S."/>
            <person name="Park J."/>
            <person name="Yeom S.-I."/>
            <person name="Kim Y.-M."/>
            <person name="Seo E."/>
            <person name="Kim K.-T."/>
            <person name="Kim M.-S."/>
            <person name="Lee J.M."/>
            <person name="Cheong K."/>
            <person name="Shin H.-S."/>
            <person name="Kim S.-B."/>
            <person name="Han K."/>
            <person name="Lee J."/>
            <person name="Park M."/>
            <person name="Lee H.-A."/>
            <person name="Lee H.-Y."/>
            <person name="Lee Y."/>
            <person name="Oh S."/>
            <person name="Lee J.H."/>
            <person name="Choi E."/>
            <person name="Choi E."/>
            <person name="Lee S.E."/>
            <person name="Jeon J."/>
            <person name="Kim H."/>
            <person name="Choi G."/>
            <person name="Song H."/>
            <person name="Lee J."/>
            <person name="Lee S.-C."/>
            <person name="Kwon J.-K."/>
            <person name="Lee H.-Y."/>
            <person name="Koo N."/>
            <person name="Hong Y."/>
            <person name="Kim R.W."/>
            <person name="Kang W.-H."/>
            <person name="Huh J.H."/>
            <person name="Kang B.-C."/>
            <person name="Yang T.-J."/>
            <person name="Lee Y.-H."/>
            <person name="Bennetzen J.L."/>
            <person name="Choi D."/>
        </authorList>
    </citation>
    <scope>NUCLEOTIDE SEQUENCE [LARGE SCALE GENOMIC DNA]</scope>
    <source>
        <strain evidence="7">cv. PBC81</strain>
    </source>
</reference>
<gene>
    <name evidence="6" type="ORF">CQW23_08950</name>
</gene>
<dbReference type="NCBIfam" id="TIGR01614">
    <property type="entry name" value="PME_inhib"/>
    <property type="match status" value="3"/>
</dbReference>
<dbReference type="Proteomes" id="UP000224567">
    <property type="component" value="Unassembled WGS sequence"/>
</dbReference>
<feature type="domain" description="Pectinesterase inhibitor" evidence="5">
    <location>
        <begin position="13"/>
        <end position="166"/>
    </location>
</feature>
<evidence type="ECO:0000256" key="3">
    <source>
        <dbReference type="ARBA" id="ARBA00038471"/>
    </source>
</evidence>
<evidence type="ECO:0000313" key="7">
    <source>
        <dbReference type="Proteomes" id="UP000224567"/>
    </source>
</evidence>
<evidence type="ECO:0000256" key="2">
    <source>
        <dbReference type="ARBA" id="ARBA00023157"/>
    </source>
</evidence>
<feature type="region of interest" description="Disordered" evidence="4">
    <location>
        <begin position="1"/>
        <end position="25"/>
    </location>
</feature>
<evidence type="ECO:0000256" key="4">
    <source>
        <dbReference type="SAM" id="MobiDB-lite"/>
    </source>
</evidence>
<name>A0A2G2XAI1_CAPBA</name>
<dbReference type="SUPFAM" id="SSF101148">
    <property type="entry name" value="Plant invertase/pectin methylesterase inhibitor"/>
    <property type="match status" value="3"/>
</dbReference>
<dbReference type="Pfam" id="PF04043">
    <property type="entry name" value="PMEI"/>
    <property type="match status" value="2"/>
</dbReference>
<comment type="caution">
    <text evidence="6">The sequence shown here is derived from an EMBL/GenBank/DDBJ whole genome shotgun (WGS) entry which is preliminary data.</text>
</comment>
<evidence type="ECO:0000256" key="1">
    <source>
        <dbReference type="ARBA" id="ARBA00022729"/>
    </source>
</evidence>
<dbReference type="AlphaFoldDB" id="A0A2G2XAI1"/>
<evidence type="ECO:0000259" key="5">
    <source>
        <dbReference type="SMART" id="SM00856"/>
    </source>
</evidence>